<name>A0ABY4W0D7_9PROT</name>
<dbReference type="PANTHER" id="PTHR30163:SF8">
    <property type="entry name" value="LYTIC MUREIN TRANSGLYCOSYLASE"/>
    <property type="match status" value="1"/>
</dbReference>
<evidence type="ECO:0000313" key="4">
    <source>
        <dbReference type="Proteomes" id="UP001056291"/>
    </source>
</evidence>
<dbReference type="InterPro" id="IPR011970">
    <property type="entry name" value="MltB_2"/>
</dbReference>
<keyword evidence="1" id="KW-0732">Signal</keyword>
<dbReference type="SUPFAM" id="SSF53955">
    <property type="entry name" value="Lysozyme-like"/>
    <property type="match status" value="1"/>
</dbReference>
<feature type="signal peptide" evidence="1">
    <location>
        <begin position="1"/>
        <end position="22"/>
    </location>
</feature>
<evidence type="ECO:0000313" key="3">
    <source>
        <dbReference type="EMBL" id="USG59558.1"/>
    </source>
</evidence>
<feature type="chain" id="PRO_5046132531" evidence="1">
    <location>
        <begin position="23"/>
        <end position="328"/>
    </location>
</feature>
<dbReference type="Gene3D" id="1.10.8.350">
    <property type="entry name" value="Bacterial muramidase"/>
    <property type="match status" value="1"/>
</dbReference>
<evidence type="ECO:0000256" key="1">
    <source>
        <dbReference type="SAM" id="SignalP"/>
    </source>
</evidence>
<evidence type="ECO:0000259" key="2">
    <source>
        <dbReference type="Pfam" id="PF13406"/>
    </source>
</evidence>
<dbReference type="Pfam" id="PF13406">
    <property type="entry name" value="SLT_2"/>
    <property type="match status" value="1"/>
</dbReference>
<proteinExistence type="predicted"/>
<organism evidence="3 4">
    <name type="scientific">Sneathiella marina</name>
    <dbReference type="NCBI Taxonomy" id="2950108"/>
    <lineage>
        <taxon>Bacteria</taxon>
        <taxon>Pseudomonadati</taxon>
        <taxon>Pseudomonadota</taxon>
        <taxon>Alphaproteobacteria</taxon>
        <taxon>Sneathiellales</taxon>
        <taxon>Sneathiellaceae</taxon>
        <taxon>Sneathiella</taxon>
    </lineage>
</organism>
<dbReference type="Gene3D" id="1.10.530.10">
    <property type="match status" value="1"/>
</dbReference>
<reference evidence="3" key="1">
    <citation type="submission" date="2022-06" db="EMBL/GenBank/DDBJ databases">
        <title>Sneathiella actinostolidae sp. nov., isolated from a sea anemonein the Western Pacific Ocean.</title>
        <authorList>
            <person name="Wei M.J."/>
        </authorList>
    </citation>
    <scope>NUCLEOTIDE SEQUENCE</scope>
    <source>
        <strain evidence="3">PHK-P5</strain>
    </source>
</reference>
<dbReference type="EMBL" id="CP098747">
    <property type="protein sequence ID" value="USG59558.1"/>
    <property type="molecule type" value="Genomic_DNA"/>
</dbReference>
<keyword evidence="4" id="KW-1185">Reference proteome</keyword>
<dbReference type="InterPro" id="IPR031304">
    <property type="entry name" value="SLT_2"/>
</dbReference>
<dbReference type="RefSeq" id="WP_251932279.1">
    <property type="nucleotide sequence ID" value="NZ_CP098747.1"/>
</dbReference>
<dbReference type="NCBIfam" id="TIGR02283">
    <property type="entry name" value="MltB_2"/>
    <property type="match status" value="1"/>
</dbReference>
<accession>A0ABY4W0D7</accession>
<dbReference type="Proteomes" id="UP001056291">
    <property type="component" value="Chromosome"/>
</dbReference>
<protein>
    <submittedName>
        <fullName evidence="3">Lytic murein transglycosylase</fullName>
    </submittedName>
</protein>
<dbReference type="PANTHER" id="PTHR30163">
    <property type="entry name" value="MEMBRANE-BOUND LYTIC MUREIN TRANSGLYCOSYLASE B"/>
    <property type="match status" value="1"/>
</dbReference>
<dbReference type="InterPro" id="IPR023346">
    <property type="entry name" value="Lysozyme-like_dom_sf"/>
</dbReference>
<feature type="domain" description="Transglycosylase SLT" evidence="2">
    <location>
        <begin position="32"/>
        <end position="323"/>
    </location>
</feature>
<dbReference type="CDD" id="cd13399">
    <property type="entry name" value="Slt35-like"/>
    <property type="match status" value="1"/>
</dbReference>
<gene>
    <name evidence="3" type="ORF">NBZ79_10195</name>
</gene>
<dbReference type="InterPro" id="IPR043426">
    <property type="entry name" value="MltB-like"/>
</dbReference>
<sequence length="328" mass="36687">MAKQSTRFIFSSLLCICFLAFAKPGFAAKEKFDVWLANVKTEALAKGISQPTIDAAFANVKILERVVALDRKQPETVETFQQYMKKRLPKSLVDTGKARLNENREVLEEVGRKYGVQPRFIVALWGVETRFGKYTGGFSVIDALTTLAYDNRRAAYFRKELFLALQILEEKHIAAADMKGSWAGAMGQSQFMPSSFVNFAEDHDEDGRTDIWTTKADVFASAANYLSKSGWKGDQTWGREVTLPEGFDVSLVSLKVSKPMQDWQDLGVRKASGQNLPSRQLKGSLVQPKGGNGQTFLVYNNYRTILKWNRSTYFAMSVGQLADLIGDG</sequence>